<evidence type="ECO:0000256" key="2">
    <source>
        <dbReference type="SAM" id="SignalP"/>
    </source>
</evidence>
<proteinExistence type="predicted"/>
<keyword evidence="2" id="KW-0732">Signal</keyword>
<feature type="signal peptide" evidence="2">
    <location>
        <begin position="1"/>
        <end position="24"/>
    </location>
</feature>
<organism evidence="3 4">
    <name type="scientific">Porites lobata</name>
    <dbReference type="NCBI Taxonomy" id="104759"/>
    <lineage>
        <taxon>Eukaryota</taxon>
        <taxon>Metazoa</taxon>
        <taxon>Cnidaria</taxon>
        <taxon>Anthozoa</taxon>
        <taxon>Hexacorallia</taxon>
        <taxon>Scleractinia</taxon>
        <taxon>Fungiina</taxon>
        <taxon>Poritidae</taxon>
        <taxon>Porites</taxon>
    </lineage>
</organism>
<name>A0ABN8R2B1_9CNID</name>
<keyword evidence="4" id="KW-1185">Reference proteome</keyword>
<gene>
    <name evidence="3" type="ORF">PLOB_00013479</name>
</gene>
<dbReference type="Proteomes" id="UP001159405">
    <property type="component" value="Unassembled WGS sequence"/>
</dbReference>
<reference evidence="3 4" key="1">
    <citation type="submission" date="2022-05" db="EMBL/GenBank/DDBJ databases">
        <authorList>
            <consortium name="Genoscope - CEA"/>
            <person name="William W."/>
        </authorList>
    </citation>
    <scope>NUCLEOTIDE SEQUENCE [LARGE SCALE GENOMIC DNA]</scope>
</reference>
<evidence type="ECO:0000313" key="3">
    <source>
        <dbReference type="EMBL" id="CAH3173001.1"/>
    </source>
</evidence>
<feature type="region of interest" description="Disordered" evidence="1">
    <location>
        <begin position="969"/>
        <end position="1015"/>
    </location>
</feature>
<evidence type="ECO:0000313" key="4">
    <source>
        <dbReference type="Proteomes" id="UP001159405"/>
    </source>
</evidence>
<comment type="caution">
    <text evidence="3">The sequence shown here is derived from an EMBL/GenBank/DDBJ whole genome shotgun (WGS) entry which is preliminary data.</text>
</comment>
<protein>
    <submittedName>
        <fullName evidence="3">Uncharacterized protein</fullName>
    </submittedName>
</protein>
<accession>A0ABN8R2B1</accession>
<sequence length="1015" mass="114089">MRLPVTEVFAIILAVVTIFHPVDGKDPWLYDTGNLLSSVIEITSDYSELRWRMDSRDDGCPREMGKWHCYMLLFTKMIPVLEQFLIRSKLHEEAPNRYAMYIYYNLHSMKYDNLPDLIKQKFLDSPSLKRKYNSDFVRLVGNLIDDVYPVTQKDPSLQKSGYVFPLKRECAKLPTRNVPALLVKNVCPTLSNCAISFYSSSTNACGENNECDVEKAIPLMIGVIWYKIIFAIVDKFCPDRCSGENGCDMQETLDSIAKQVDMVKNFLSMLPLKQFDHFYKDALTRRAYSQIGEAMKIISENEENFSRAGYACREIKAPAGCEVMEFYSSYLLLKKLKNERLQKGNTRDLTLHENVDHAKIIQLKHEAIKHTQVLSAIDQLNKNMEAHVKGISSYFQGIAKFDQGIANADVAFIGGKLDEFNNRYTALQNKVKDDVKAAMIAMTSLLSIQLVEETVALVTKILEESNPISVIFTGVDTKGIRDQAKVVADTAAKLAHGITLVVKLGELATDTEKIGTDLQDNRKQLASLKTMVNKIKSNSGDTIGDDAEEFIENYSNYQPKVDRQRMRGNIALWGAFKDSTCDLLQGVQGIAGSTGKAVANGFLLCEKLEGTIAEFDALRENIFEFQFELVDSLSRVVRGNVAKKLAASIGRQTNDMFKAHQLLGGFLMTQLFIQSQAFLYCDKLEYRNEGQTVGPCSPESGLFTNSDLDNLVAFTDHRHYISIERTVHIPSRPQYSGDLGFINVYTLATNKTVSFRLPQNLTWLYQFDWSLIGESHAAYVENFQLFLPNKEYKTGSEKVKTSTRIVLTAETETGSFISANTNNSVLYKLPERQTSYVTVYQEGYRSSTCSNEIPNPYSLCNNLPKICHTTSNVAGDSLLPTTLSRWRVTLNVQSGGQKVEWKAPNSTTDLYLIAKVTLRMLPRKSLAGSRSSVPTSPPDDVCCQGNTYRASLVSSKCENCPDESTSRLGGYYCEGNPSTPGGKKHRVFQRKDSPKQGFSPRKEPKHNPRTRNSHH</sequence>
<dbReference type="EMBL" id="CALNXK010000177">
    <property type="protein sequence ID" value="CAH3173001.1"/>
    <property type="molecule type" value="Genomic_DNA"/>
</dbReference>
<feature type="compositionally biased region" description="Basic and acidic residues" evidence="1">
    <location>
        <begin position="989"/>
        <end position="1006"/>
    </location>
</feature>
<evidence type="ECO:0000256" key="1">
    <source>
        <dbReference type="SAM" id="MobiDB-lite"/>
    </source>
</evidence>
<feature type="chain" id="PRO_5046572319" evidence="2">
    <location>
        <begin position="25"/>
        <end position="1015"/>
    </location>
</feature>